<proteinExistence type="predicted"/>
<evidence type="ECO:0000313" key="2">
    <source>
        <dbReference type="EMBL" id="GEU48585.1"/>
    </source>
</evidence>
<dbReference type="AlphaFoldDB" id="A0A6L2KKK4"/>
<feature type="transmembrane region" description="Helical" evidence="1">
    <location>
        <begin position="277"/>
        <end position="300"/>
    </location>
</feature>
<feature type="transmembrane region" description="Helical" evidence="1">
    <location>
        <begin position="206"/>
        <end position="226"/>
    </location>
</feature>
<feature type="transmembrane region" description="Helical" evidence="1">
    <location>
        <begin position="246"/>
        <end position="265"/>
    </location>
</feature>
<keyword evidence="1" id="KW-0472">Membrane</keyword>
<comment type="caution">
    <text evidence="2">The sequence shown here is derived from an EMBL/GenBank/DDBJ whole genome shotgun (WGS) entry which is preliminary data.</text>
</comment>
<gene>
    <name evidence="2" type="ORF">Tci_020563</name>
</gene>
<dbReference type="EMBL" id="BKCJ010002442">
    <property type="protein sequence ID" value="GEU48585.1"/>
    <property type="molecule type" value="Genomic_DNA"/>
</dbReference>
<name>A0A6L2KKK4_TANCI</name>
<sequence>MWRRSGGHVPRALRQKSGISIFSFGMIPETLPEPLKINKTRQRARSYLNRDPGRLPAFEMRWQSSGTQEYPSLIDTFFMAHTVNGVFTRDEDRLIYEEIRRLEDTGTYTNDEINSLARRGKQRGHIPGVGRVLPVRVTAVPSRPAPESTLKSLHKKVDFMMRLFKSDSSSTLIRFHSLSRLVPAGVAGAAGVGMTRRVPTIRRTRMRMAMAIVSCVIYIVGKLIGGYNLRLRNVGLMNQSLVNRSLISWCLISWRWVLILVRSLEELVSPLVVPLRIMVSLIPVLVMEVLILIVTVLILVETWWS</sequence>
<keyword evidence="1" id="KW-1133">Transmembrane helix</keyword>
<organism evidence="2">
    <name type="scientific">Tanacetum cinerariifolium</name>
    <name type="common">Dalmatian daisy</name>
    <name type="synonym">Chrysanthemum cinerariifolium</name>
    <dbReference type="NCBI Taxonomy" id="118510"/>
    <lineage>
        <taxon>Eukaryota</taxon>
        <taxon>Viridiplantae</taxon>
        <taxon>Streptophyta</taxon>
        <taxon>Embryophyta</taxon>
        <taxon>Tracheophyta</taxon>
        <taxon>Spermatophyta</taxon>
        <taxon>Magnoliopsida</taxon>
        <taxon>eudicotyledons</taxon>
        <taxon>Gunneridae</taxon>
        <taxon>Pentapetalae</taxon>
        <taxon>asterids</taxon>
        <taxon>campanulids</taxon>
        <taxon>Asterales</taxon>
        <taxon>Asteraceae</taxon>
        <taxon>Asteroideae</taxon>
        <taxon>Anthemideae</taxon>
        <taxon>Anthemidinae</taxon>
        <taxon>Tanacetum</taxon>
    </lineage>
</organism>
<protein>
    <submittedName>
        <fullName evidence="2">F-box domain, leucine-rich repeat domain, L domain-like protein</fullName>
    </submittedName>
</protein>
<reference evidence="2" key="1">
    <citation type="journal article" date="2019" name="Sci. Rep.">
        <title>Draft genome of Tanacetum cinerariifolium, the natural source of mosquito coil.</title>
        <authorList>
            <person name="Yamashiro T."/>
            <person name="Shiraishi A."/>
            <person name="Satake H."/>
            <person name="Nakayama K."/>
        </authorList>
    </citation>
    <scope>NUCLEOTIDE SEQUENCE</scope>
</reference>
<accession>A0A6L2KKK4</accession>
<keyword evidence="1" id="KW-0812">Transmembrane</keyword>
<evidence type="ECO:0000256" key="1">
    <source>
        <dbReference type="SAM" id="Phobius"/>
    </source>
</evidence>